<protein>
    <recommendedName>
        <fullName evidence="5">Bacterial Ig-like domain-containing protein</fullName>
    </recommendedName>
</protein>
<evidence type="ECO:0008006" key="5">
    <source>
        <dbReference type="Google" id="ProtNLM"/>
    </source>
</evidence>
<keyword evidence="2" id="KW-1133">Transmembrane helix</keyword>
<dbReference type="AlphaFoldDB" id="A0A0G1CDZ7"/>
<comment type="caution">
    <text evidence="3">The sequence shown here is derived from an EMBL/GenBank/DDBJ whole genome shotgun (WGS) entry which is preliminary data.</text>
</comment>
<dbReference type="Proteomes" id="UP000034543">
    <property type="component" value="Unassembled WGS sequence"/>
</dbReference>
<keyword evidence="2" id="KW-0812">Transmembrane</keyword>
<dbReference type="EMBL" id="LCFB01000032">
    <property type="protein sequence ID" value="KKS83767.1"/>
    <property type="molecule type" value="Genomic_DNA"/>
</dbReference>
<feature type="compositionally biased region" description="Polar residues" evidence="1">
    <location>
        <begin position="1"/>
        <end position="20"/>
    </location>
</feature>
<accession>A0A0G1CDZ7</accession>
<keyword evidence="2" id="KW-0472">Membrane</keyword>
<reference evidence="3 4" key="1">
    <citation type="journal article" date="2015" name="Nature">
        <title>rRNA introns, odd ribosomes, and small enigmatic genomes across a large radiation of phyla.</title>
        <authorList>
            <person name="Brown C.T."/>
            <person name="Hug L.A."/>
            <person name="Thomas B.C."/>
            <person name="Sharon I."/>
            <person name="Castelle C.J."/>
            <person name="Singh A."/>
            <person name="Wilkins M.J."/>
            <person name="Williams K.H."/>
            <person name="Banfield J.F."/>
        </authorList>
    </citation>
    <scope>NUCLEOTIDE SEQUENCE [LARGE SCALE GENOMIC DNA]</scope>
</reference>
<evidence type="ECO:0000313" key="3">
    <source>
        <dbReference type="EMBL" id="KKS83767.1"/>
    </source>
</evidence>
<organism evidence="3 4">
    <name type="scientific">Candidatus Gottesmanbacteria bacterium GW2011_GWA1_43_11</name>
    <dbReference type="NCBI Taxonomy" id="1618436"/>
    <lineage>
        <taxon>Bacteria</taxon>
        <taxon>Candidatus Gottesmaniibacteriota</taxon>
    </lineage>
</organism>
<sequence length="160" mass="17072">MDQVSVPSTANKTSESSRQFSAVPPPKKISPIFFIALGVLISLGVAAFIWFRPFTFQQPATSVTTSPNPVAQTLTLELTSPADGTLSVNQEILVTGKTLPNTTVMLFTETDENSVQSDAGGMFESTITLVNGINSLTVTVFGEDGTEKSQSMDLVYDSET</sequence>
<gene>
    <name evidence="3" type="ORF">UV59_C0032G0015</name>
</gene>
<feature type="transmembrane region" description="Helical" evidence="2">
    <location>
        <begin position="29"/>
        <end position="51"/>
    </location>
</feature>
<proteinExistence type="predicted"/>
<name>A0A0G1CDZ7_9BACT</name>
<dbReference type="InterPro" id="IPR013783">
    <property type="entry name" value="Ig-like_fold"/>
</dbReference>
<feature type="region of interest" description="Disordered" evidence="1">
    <location>
        <begin position="1"/>
        <end position="24"/>
    </location>
</feature>
<evidence type="ECO:0000313" key="4">
    <source>
        <dbReference type="Proteomes" id="UP000034543"/>
    </source>
</evidence>
<evidence type="ECO:0000256" key="2">
    <source>
        <dbReference type="SAM" id="Phobius"/>
    </source>
</evidence>
<dbReference type="Gene3D" id="2.60.40.10">
    <property type="entry name" value="Immunoglobulins"/>
    <property type="match status" value="1"/>
</dbReference>
<dbReference type="STRING" id="1618436.UV59_C0032G0015"/>
<evidence type="ECO:0000256" key="1">
    <source>
        <dbReference type="SAM" id="MobiDB-lite"/>
    </source>
</evidence>